<dbReference type="RefSeq" id="WP_052353206.1">
    <property type="nucleotide sequence ID" value="NZ_DUIH01000009.1"/>
</dbReference>
<feature type="transmembrane region" description="Helical" evidence="2">
    <location>
        <begin position="88"/>
        <end position="106"/>
    </location>
</feature>
<keyword evidence="2" id="KW-1133">Transmembrane helix</keyword>
<accession>A0A832VZ69</accession>
<dbReference type="InterPro" id="IPR043941">
    <property type="entry name" value="EMC6-arch"/>
</dbReference>
<feature type="transmembrane region" description="Helical" evidence="2">
    <location>
        <begin position="30"/>
        <end position="48"/>
    </location>
</feature>
<evidence type="ECO:0000313" key="4">
    <source>
        <dbReference type="Proteomes" id="UP000600363"/>
    </source>
</evidence>
<dbReference type="EMBL" id="DUIH01000009">
    <property type="protein sequence ID" value="HIH69304.1"/>
    <property type="molecule type" value="Genomic_DNA"/>
</dbReference>
<sequence length="110" mass="12143">MPNEQRGARPTDTLKEKSTRERRVEAIKKTLVPAVVGTVAGVGAGASLGVAKGLVVPFLFLLVACVYIQKLIFPLVGVDPRELETKDWAYIVFMTFDFLFVSWAIYLNSP</sequence>
<evidence type="ECO:0000313" key="3">
    <source>
        <dbReference type="EMBL" id="HIH69304.1"/>
    </source>
</evidence>
<protein>
    <submittedName>
        <fullName evidence="3">Uncharacterized protein</fullName>
    </submittedName>
</protein>
<dbReference type="Pfam" id="PF19094">
    <property type="entry name" value="EMC6_arch"/>
    <property type="match status" value="1"/>
</dbReference>
<feature type="region of interest" description="Disordered" evidence="1">
    <location>
        <begin position="1"/>
        <end position="21"/>
    </location>
</feature>
<comment type="caution">
    <text evidence="3">The sequence shown here is derived from an EMBL/GenBank/DDBJ whole genome shotgun (WGS) entry which is preliminary data.</text>
</comment>
<evidence type="ECO:0000256" key="2">
    <source>
        <dbReference type="SAM" id="Phobius"/>
    </source>
</evidence>
<keyword evidence="2" id="KW-0812">Transmembrane</keyword>
<proteinExistence type="predicted"/>
<gene>
    <name evidence="3" type="ORF">HA299_01585</name>
</gene>
<name>A0A832VZ69_9EURY</name>
<dbReference type="AlphaFoldDB" id="A0A832VZ69"/>
<dbReference type="Proteomes" id="UP000600363">
    <property type="component" value="Unassembled WGS sequence"/>
</dbReference>
<keyword evidence="2" id="KW-0472">Membrane</keyword>
<feature type="transmembrane region" description="Helical" evidence="2">
    <location>
        <begin position="54"/>
        <end position="76"/>
    </location>
</feature>
<reference evidence="3" key="1">
    <citation type="journal article" date="2020" name="bioRxiv">
        <title>A rank-normalized archaeal taxonomy based on genome phylogeny resolves widespread incomplete and uneven classifications.</title>
        <authorList>
            <person name="Rinke C."/>
            <person name="Chuvochina M."/>
            <person name="Mussig A.J."/>
            <person name="Chaumeil P.-A."/>
            <person name="Waite D.W."/>
            <person name="Whitman W.B."/>
            <person name="Parks D.H."/>
            <person name="Hugenholtz P."/>
        </authorList>
    </citation>
    <scope>NUCLEOTIDE SEQUENCE</scope>
    <source>
        <strain evidence="3">UBA12518</strain>
    </source>
</reference>
<organism evidence="3 4">
    <name type="scientific">Methermicoccus shengliensis</name>
    <dbReference type="NCBI Taxonomy" id="660064"/>
    <lineage>
        <taxon>Archaea</taxon>
        <taxon>Methanobacteriati</taxon>
        <taxon>Methanobacteriota</taxon>
        <taxon>Stenosarchaea group</taxon>
        <taxon>Methanomicrobia</taxon>
        <taxon>Methanosarcinales</taxon>
        <taxon>Methermicoccaceae</taxon>
        <taxon>Methermicoccus</taxon>
    </lineage>
</organism>
<evidence type="ECO:0000256" key="1">
    <source>
        <dbReference type="SAM" id="MobiDB-lite"/>
    </source>
</evidence>